<dbReference type="AlphaFoldDB" id="A0A1I0FAW6"/>
<feature type="chain" id="PRO_5044372528" evidence="3">
    <location>
        <begin position="28"/>
        <end position="422"/>
    </location>
</feature>
<keyword evidence="1 3" id="KW-0732">Signal</keyword>
<dbReference type="PROSITE" id="PS51257">
    <property type="entry name" value="PROKAR_LIPOPROTEIN"/>
    <property type="match status" value="1"/>
</dbReference>
<proteinExistence type="predicted"/>
<evidence type="ECO:0000313" key="5">
    <source>
        <dbReference type="Proteomes" id="UP000198508"/>
    </source>
</evidence>
<gene>
    <name evidence="4" type="ORF">SAMN05216313_10891</name>
</gene>
<dbReference type="STRING" id="460384.SAMN05216313_10891"/>
<dbReference type="InterPro" id="IPR006059">
    <property type="entry name" value="SBP"/>
</dbReference>
<dbReference type="GeneID" id="93278089"/>
<feature type="region of interest" description="Disordered" evidence="2">
    <location>
        <begin position="31"/>
        <end position="68"/>
    </location>
</feature>
<dbReference type="SUPFAM" id="SSF53850">
    <property type="entry name" value="Periplasmic binding protein-like II"/>
    <property type="match status" value="1"/>
</dbReference>
<dbReference type="PANTHER" id="PTHR30006:SF2">
    <property type="entry name" value="ABC TRANSPORTER SUBSTRATE-BINDING PROTEIN"/>
    <property type="match status" value="1"/>
</dbReference>
<feature type="compositionally biased region" description="Low complexity" evidence="2">
    <location>
        <begin position="31"/>
        <end position="44"/>
    </location>
</feature>
<evidence type="ECO:0000256" key="3">
    <source>
        <dbReference type="SAM" id="SignalP"/>
    </source>
</evidence>
<dbReference type="PANTHER" id="PTHR30006">
    <property type="entry name" value="THIAMINE-BINDING PERIPLASMIC PROTEIN-RELATED"/>
    <property type="match status" value="1"/>
</dbReference>
<feature type="signal peptide" evidence="3">
    <location>
        <begin position="1"/>
        <end position="27"/>
    </location>
</feature>
<accession>A0A1I0FAW6</accession>
<sequence length="422" mass="46688">MKQKRKWMAFVLAAAMAAGACSGCVSKADPAPTTAATQAPAPAAGQESGGETQMAAETEAPAASSWAEENGLYKTETVEELYELAKAEGELNLYGCTGRLENVSADFMAEYPGIKVNFYDLGINEMLEKFSREYEAGIHTADILQLKEQTGSISREYIQQGLLHNYHPEDIFDGVNPDYLIVTPFVVELDWWNYNTEVYSELPISSWWDITKPEWNGKFVFLDPSGEPDLPVLLAAMVQHSDLLEADYEKVFGEPIQLADNEPDAAHAWINRVAKNGAIMETSNTNIVKAVGGAKGMTDPPIGYGVSSKLRERDLQGFVLGVEPDKFDMPTTAVSFMVAQIADQCEHPNAAKLYIRYLCGEADHQGKGLEPFLTVGSYPVFPNAPAIEGNPDYDSIPKFDLDLDYYYDNYQDVYDYWLSVQP</sequence>
<organism evidence="4 5">
    <name type="scientific">Enterocloster lavalensis</name>
    <dbReference type="NCBI Taxonomy" id="460384"/>
    <lineage>
        <taxon>Bacteria</taxon>
        <taxon>Bacillati</taxon>
        <taxon>Bacillota</taxon>
        <taxon>Clostridia</taxon>
        <taxon>Lachnospirales</taxon>
        <taxon>Lachnospiraceae</taxon>
        <taxon>Enterocloster</taxon>
    </lineage>
</organism>
<dbReference type="RefSeq" id="WP_092362855.1">
    <property type="nucleotide sequence ID" value="NZ_DAINWJ010000108.1"/>
</dbReference>
<evidence type="ECO:0000256" key="2">
    <source>
        <dbReference type="SAM" id="MobiDB-lite"/>
    </source>
</evidence>
<evidence type="ECO:0000313" key="4">
    <source>
        <dbReference type="EMBL" id="SET55358.1"/>
    </source>
</evidence>
<keyword evidence="5" id="KW-1185">Reference proteome</keyword>
<protein>
    <submittedName>
        <fullName evidence="4">Iron(III) transport system substrate-binding protein</fullName>
    </submittedName>
</protein>
<evidence type="ECO:0000256" key="1">
    <source>
        <dbReference type="ARBA" id="ARBA00022729"/>
    </source>
</evidence>
<name>A0A1I0FAW6_9FIRM</name>
<dbReference type="Pfam" id="PF13416">
    <property type="entry name" value="SBP_bac_8"/>
    <property type="match status" value="1"/>
</dbReference>
<dbReference type="EMBL" id="FOIM01000008">
    <property type="protein sequence ID" value="SET55358.1"/>
    <property type="molecule type" value="Genomic_DNA"/>
</dbReference>
<dbReference type="Gene3D" id="3.40.190.10">
    <property type="entry name" value="Periplasmic binding protein-like II"/>
    <property type="match status" value="2"/>
</dbReference>
<dbReference type="Proteomes" id="UP000198508">
    <property type="component" value="Unassembled WGS sequence"/>
</dbReference>
<reference evidence="5" key="1">
    <citation type="submission" date="2016-10" db="EMBL/GenBank/DDBJ databases">
        <authorList>
            <person name="Varghese N."/>
            <person name="Submissions S."/>
        </authorList>
    </citation>
    <scope>NUCLEOTIDE SEQUENCE [LARGE SCALE GENOMIC DNA]</scope>
    <source>
        <strain evidence="5">NLAE-zl-G277</strain>
    </source>
</reference>